<dbReference type="Gene3D" id="1.25.40.10">
    <property type="entry name" value="Tetratricopeptide repeat domain"/>
    <property type="match status" value="1"/>
</dbReference>
<dbReference type="Pfam" id="PF00535">
    <property type="entry name" value="Glycos_transf_2"/>
    <property type="match status" value="1"/>
</dbReference>
<dbReference type="PROSITE" id="PS50005">
    <property type="entry name" value="TPR"/>
    <property type="match status" value="1"/>
</dbReference>
<feature type="domain" description="Glycosyltransferase 2-like" evidence="2">
    <location>
        <begin position="9"/>
        <end position="132"/>
    </location>
</feature>
<dbReference type="InterPro" id="IPR011990">
    <property type="entry name" value="TPR-like_helical_dom_sf"/>
</dbReference>
<evidence type="ECO:0000313" key="4">
    <source>
        <dbReference type="Proteomes" id="UP001056756"/>
    </source>
</evidence>
<dbReference type="Gene3D" id="3.90.550.10">
    <property type="entry name" value="Spore Coat Polysaccharide Biosynthesis Protein SpsA, Chain A"/>
    <property type="match status" value="1"/>
</dbReference>
<dbReference type="SMART" id="SM00028">
    <property type="entry name" value="TPR"/>
    <property type="match status" value="2"/>
</dbReference>
<dbReference type="InterPro" id="IPR019734">
    <property type="entry name" value="TPR_rpt"/>
</dbReference>
<dbReference type="SUPFAM" id="SSF48452">
    <property type="entry name" value="TPR-like"/>
    <property type="match status" value="1"/>
</dbReference>
<dbReference type="CDD" id="cd02511">
    <property type="entry name" value="Beta4Glucosyltransferase"/>
    <property type="match status" value="1"/>
</dbReference>
<dbReference type="InterPro" id="IPR029044">
    <property type="entry name" value="Nucleotide-diphossugar_trans"/>
</dbReference>
<feature type="repeat" description="TPR" evidence="1">
    <location>
        <begin position="277"/>
        <end position="310"/>
    </location>
</feature>
<dbReference type="KEGG" id="plig:NAG76_21940"/>
<evidence type="ECO:0000256" key="1">
    <source>
        <dbReference type="PROSITE-ProRule" id="PRU00339"/>
    </source>
</evidence>
<dbReference type="SUPFAM" id="SSF53448">
    <property type="entry name" value="Nucleotide-diphospho-sugar transferases"/>
    <property type="match status" value="1"/>
</dbReference>
<name>A0A9J6ZEY8_9BACL</name>
<gene>
    <name evidence="3" type="ORF">NAG76_21940</name>
</gene>
<reference evidence="3" key="1">
    <citation type="submission" date="2022-05" db="EMBL/GenBank/DDBJ databases">
        <title>Novel bacterial taxa in a minimal lignocellulolytic consortium and its capacity to transform plastics disclosed by genome-resolved metagenomics.</title>
        <authorList>
            <person name="Rodriguez C.A.D."/>
            <person name="Diaz-Garcia L."/>
            <person name="Herrera K."/>
            <person name="Tarazona N.A."/>
            <person name="Sproer C."/>
            <person name="Overmann J."/>
            <person name="Jimenez D.J."/>
        </authorList>
    </citation>
    <scope>NUCLEOTIDE SEQUENCE</scope>
    <source>
        <strain evidence="3">MAG5</strain>
    </source>
</reference>
<dbReference type="Proteomes" id="UP001056756">
    <property type="component" value="Chromosome"/>
</dbReference>
<dbReference type="GO" id="GO:0016757">
    <property type="term" value="F:glycosyltransferase activity"/>
    <property type="evidence" value="ECO:0007669"/>
    <property type="project" value="UniProtKB-KW"/>
</dbReference>
<dbReference type="InterPro" id="IPR001173">
    <property type="entry name" value="Glyco_trans_2-like"/>
</dbReference>
<dbReference type="AlphaFoldDB" id="A0A9J6ZEY8"/>
<evidence type="ECO:0000259" key="2">
    <source>
        <dbReference type="Pfam" id="PF00535"/>
    </source>
</evidence>
<accession>A0A9J6ZEY8</accession>
<dbReference type="PANTHER" id="PTHR43630:SF2">
    <property type="entry name" value="GLYCOSYLTRANSFERASE"/>
    <property type="match status" value="1"/>
</dbReference>
<keyword evidence="3" id="KW-0808">Transferase</keyword>
<keyword evidence="1" id="KW-0802">TPR repeat</keyword>
<proteinExistence type="predicted"/>
<dbReference type="EMBL" id="CP097899">
    <property type="protein sequence ID" value="URN94448.1"/>
    <property type="molecule type" value="Genomic_DNA"/>
</dbReference>
<organism evidence="3 4">
    <name type="scientific">Candidatus Pristimantibacillus lignocellulolyticus</name>
    <dbReference type="NCBI Taxonomy" id="2994561"/>
    <lineage>
        <taxon>Bacteria</taxon>
        <taxon>Bacillati</taxon>
        <taxon>Bacillota</taxon>
        <taxon>Bacilli</taxon>
        <taxon>Bacillales</taxon>
        <taxon>Paenibacillaceae</taxon>
        <taxon>Candidatus Pristimantibacillus</taxon>
    </lineage>
</organism>
<dbReference type="EC" id="2.4.-.-" evidence="3"/>
<protein>
    <submittedName>
        <fullName evidence="3">Glycosyltransferase</fullName>
        <ecNumber evidence="3">2.4.-.-</ecNumber>
    </submittedName>
</protein>
<keyword evidence="3" id="KW-0328">Glycosyltransferase</keyword>
<dbReference type="PANTHER" id="PTHR43630">
    <property type="entry name" value="POLY-BETA-1,6-N-ACETYL-D-GLUCOSAMINE SYNTHASE"/>
    <property type="match status" value="1"/>
</dbReference>
<evidence type="ECO:0000313" key="3">
    <source>
        <dbReference type="EMBL" id="URN94448.1"/>
    </source>
</evidence>
<sequence length="372" mass="42549">MTSSVKLTACIIVQNEESHLPYCLASIQSIADEIIVVDTGSTDTTKQLAEQYHAQVYDFQWNDNFADARNYALEQATGEWILYIDADERLEESGHATIREAIEQEELLLLGLKVVNYYGHRPPQYERSNLLVQYRIFRRTKATFTGAIHEQLNLSVPLQAHQVKRLTSQLSHYGYLQERVLEKNKMNRNVNILLKEKARDKNNPWTDYFIANELNQLGEKVKAYEFVNLAITGFIAKQQLPPSLLYKLKYSIVIDLQHFEGIEQSIDLAIKIHPDFVDLYYYKGLIMKGQGKLDEAITAFDQALLIGENNLQHLTLCGTGSFLSKFEKAVCLEQQGMQTSALLLIEEVLAEYNNYAPALVARERIKALYTTS</sequence>